<keyword evidence="22" id="KW-0961">Cell wall biogenesis/degradation</keyword>
<dbReference type="Pfam" id="PF00905">
    <property type="entry name" value="Transpeptidase"/>
    <property type="match status" value="1"/>
</dbReference>
<keyword evidence="14" id="KW-0378">Hydrolase</keyword>
<evidence type="ECO:0000256" key="24">
    <source>
        <dbReference type="ARBA" id="ARBA00044770"/>
    </source>
</evidence>
<feature type="domain" description="Glycosyl transferase family 51" evidence="28">
    <location>
        <begin position="101"/>
        <end position="277"/>
    </location>
</feature>
<evidence type="ECO:0000256" key="16">
    <source>
        <dbReference type="ARBA" id="ARBA00022968"/>
    </source>
</evidence>
<dbReference type="SUPFAM" id="SSF56601">
    <property type="entry name" value="beta-lactamase/transpeptidase-like"/>
    <property type="match status" value="1"/>
</dbReference>
<dbReference type="EMBL" id="JAMZEJ010000008">
    <property type="protein sequence ID" value="MCQ8241924.1"/>
    <property type="molecule type" value="Genomic_DNA"/>
</dbReference>
<evidence type="ECO:0000256" key="17">
    <source>
        <dbReference type="ARBA" id="ARBA00022984"/>
    </source>
</evidence>
<comment type="pathway">
    <text evidence="2">Cell wall biogenesis; peptidoglycan biosynthesis.</text>
</comment>
<evidence type="ECO:0000256" key="1">
    <source>
        <dbReference type="ARBA" id="ARBA00004249"/>
    </source>
</evidence>
<comment type="similarity">
    <text evidence="4">In the N-terminal section; belongs to the glycosyltransferase 51 family.</text>
</comment>
<keyword evidence="12" id="KW-0808">Transferase</keyword>
<keyword evidence="13" id="KW-0812">Transmembrane</keyword>
<evidence type="ECO:0000256" key="3">
    <source>
        <dbReference type="ARBA" id="ARBA00007090"/>
    </source>
</evidence>
<keyword evidence="31" id="KW-1185">Reference proteome</keyword>
<evidence type="ECO:0000256" key="7">
    <source>
        <dbReference type="ARBA" id="ARBA00022475"/>
    </source>
</evidence>
<dbReference type="Gene3D" id="3.40.710.10">
    <property type="entry name" value="DD-peptidase/beta-lactamase superfamily"/>
    <property type="match status" value="2"/>
</dbReference>
<feature type="compositionally biased region" description="Low complexity" evidence="26">
    <location>
        <begin position="853"/>
        <end position="879"/>
    </location>
</feature>
<feature type="domain" description="Penicillin-binding protein transpeptidase" evidence="27">
    <location>
        <begin position="486"/>
        <end position="770"/>
    </location>
</feature>
<evidence type="ECO:0000256" key="13">
    <source>
        <dbReference type="ARBA" id="ARBA00022692"/>
    </source>
</evidence>
<dbReference type="InterPro" id="IPR001264">
    <property type="entry name" value="Glyco_trans_51"/>
</dbReference>
<dbReference type="InterPro" id="IPR012338">
    <property type="entry name" value="Beta-lactam/transpept-like"/>
</dbReference>
<evidence type="ECO:0000256" key="10">
    <source>
        <dbReference type="ARBA" id="ARBA00022670"/>
    </source>
</evidence>
<evidence type="ECO:0000256" key="25">
    <source>
        <dbReference type="ARBA" id="ARBA00049902"/>
    </source>
</evidence>
<evidence type="ECO:0000256" key="5">
    <source>
        <dbReference type="ARBA" id="ARBA00012448"/>
    </source>
</evidence>
<keyword evidence="11" id="KW-0328">Glycosyltransferase</keyword>
<keyword evidence="21" id="KW-0511">Multifunctional enzyme</keyword>
<dbReference type="EC" id="3.4.16.4" evidence="5"/>
<evidence type="ECO:0000256" key="11">
    <source>
        <dbReference type="ARBA" id="ARBA00022676"/>
    </source>
</evidence>
<evidence type="ECO:0000259" key="29">
    <source>
        <dbReference type="Pfam" id="PF17092"/>
    </source>
</evidence>
<evidence type="ECO:0000256" key="6">
    <source>
        <dbReference type="ARBA" id="ARBA00018638"/>
    </source>
</evidence>
<evidence type="ECO:0000256" key="2">
    <source>
        <dbReference type="ARBA" id="ARBA00004752"/>
    </source>
</evidence>
<feature type="region of interest" description="Disordered" evidence="26">
    <location>
        <begin position="1"/>
        <end position="39"/>
    </location>
</feature>
<evidence type="ECO:0000256" key="8">
    <source>
        <dbReference type="ARBA" id="ARBA00022519"/>
    </source>
</evidence>
<keyword evidence="10" id="KW-0645">Protease</keyword>
<evidence type="ECO:0000256" key="18">
    <source>
        <dbReference type="ARBA" id="ARBA00022989"/>
    </source>
</evidence>
<dbReference type="Pfam" id="PF00912">
    <property type="entry name" value="Transgly"/>
    <property type="match status" value="1"/>
</dbReference>
<reference evidence="30 31" key="1">
    <citation type="submission" date="2022-06" db="EMBL/GenBank/DDBJ databases">
        <title>Rhizosaccharibacter gen. nov. sp. nov. KSS12, endophytic bacteria isolated from sugarcane.</title>
        <authorList>
            <person name="Pitiwittayakul N."/>
        </authorList>
    </citation>
    <scope>NUCLEOTIDE SEQUENCE [LARGE SCALE GENOMIC DNA]</scope>
    <source>
        <strain evidence="30 31">KSS12</strain>
    </source>
</reference>
<comment type="similarity">
    <text evidence="3">In the C-terminal section; belongs to the transpeptidase family.</text>
</comment>
<organism evidence="30 31">
    <name type="scientific">Rhizosaccharibacter radicis</name>
    <dbReference type="NCBI Taxonomy" id="2782605"/>
    <lineage>
        <taxon>Bacteria</taxon>
        <taxon>Pseudomonadati</taxon>
        <taxon>Pseudomonadota</taxon>
        <taxon>Alphaproteobacteria</taxon>
        <taxon>Acetobacterales</taxon>
        <taxon>Acetobacteraceae</taxon>
        <taxon>Rhizosaccharibacter</taxon>
    </lineage>
</organism>
<dbReference type="SUPFAM" id="SSF53955">
    <property type="entry name" value="Lysozyme-like"/>
    <property type="match status" value="1"/>
</dbReference>
<dbReference type="InterPro" id="IPR050396">
    <property type="entry name" value="Glycosyltr_51/Transpeptidase"/>
</dbReference>
<keyword evidence="7" id="KW-1003">Cell membrane</keyword>
<keyword evidence="18" id="KW-1133">Transmembrane helix</keyword>
<keyword evidence="17" id="KW-0573">Peptidoglycan synthesis</keyword>
<accession>A0ABT1VZZ8</accession>
<dbReference type="InterPro" id="IPR031376">
    <property type="entry name" value="PCB_OB"/>
</dbReference>
<dbReference type="InterPro" id="IPR036950">
    <property type="entry name" value="PBP_transglycosylase"/>
</dbReference>
<gene>
    <name evidence="30" type="ORF">NFI88_13880</name>
</gene>
<name>A0ABT1VZZ8_9PROT</name>
<sequence>MNGPFERFPGGRPTPGPRGPRDDRRDPPPGRPGDPAYRRPRFRLLRQLSGAALAVGLLVSAGGAFVVWRKYEALVSDLPTLGGLRDYQPPVMSRIFSSDDRVIAELAAERRLFVPYAAIPDRVKNAFVATEDQNFWTHGGVDPLAMLRAAVTDLETLHKRRPIGASTITQQVARIMVLGSNARTFDRKAKEAILAIRIEQTLSKERILEIYLNEIYLGAGAYGIAAASQAYFNKPLDQLDDAEAAFLGALPKSPTNYNPYRFPEAAKARRDFVLDRMVDTHAISAADAARAKSEPLIPQSFKRPGPVPGSEWFSEEVRRQLIDRYGLDQTMQGGLVVHTSLDPALQEKATTALRDGLMRYDRAHGGWRGAVAHLDGVGNVRRPKRARGEGASPPAGPSWETRLAGVPRPAGMLPGWRLGVILSPALGQVGWLEDGDDSGTGHTGTLLGSDIAWMRVFKALRPGDVIMVEPRGDKQLAIRQIPQVEGAIVSMDPSTGRVLALSGGWSFENSQFNRATQALRQPGSSFKPIVYLAAMEKGISPSQKFLDAPYVNGNWRPNNYEMTFGGPTTVHDALRESLNLVTIRIAADVGMGNVAKTAIDLHEVDSMPKVLPAALGAVETTVLREAGAYASIESGGREVLPSLIDAVQDRDGHVIWRPAGLSVQNNTDPQTPPVLTDARRQVADPASSFQVVQMMQDVVKNGTGKPAVIGIDNPVAGKTGTSQDFHDAWFAGFTPNLLTVVWIGFDAPQSLGDKQTGGAVAGPIWNQFMKQALADRPRVDFRVPDGVALVRYNTGRGETVDAFKPGQEPGAGGSGTVVASTDELSAADTGAENVPDGEAAMGSPGMGGGPTEGGTATADASSSALASPANPGQRGAAPPGASPPAARPPAAAGGDIGMGGLY</sequence>
<comment type="subcellular location">
    <subcellularLocation>
        <location evidence="1">Cell inner membrane</location>
        <topology evidence="1">Single-pass type II membrane protein</topology>
    </subcellularLocation>
</comment>
<evidence type="ECO:0000256" key="22">
    <source>
        <dbReference type="ARBA" id="ARBA00023316"/>
    </source>
</evidence>
<evidence type="ECO:0000256" key="21">
    <source>
        <dbReference type="ARBA" id="ARBA00023268"/>
    </source>
</evidence>
<keyword evidence="8" id="KW-0997">Cell inner membrane</keyword>
<keyword evidence="20" id="KW-0046">Antibiotic resistance</keyword>
<evidence type="ECO:0000256" key="4">
    <source>
        <dbReference type="ARBA" id="ARBA00007739"/>
    </source>
</evidence>
<evidence type="ECO:0000256" key="20">
    <source>
        <dbReference type="ARBA" id="ARBA00023251"/>
    </source>
</evidence>
<protein>
    <recommendedName>
        <fullName evidence="6">Penicillin-binding protein 1A</fullName>
        <ecNumber evidence="24">2.4.99.28</ecNumber>
        <ecNumber evidence="5">3.4.16.4</ecNumber>
    </recommendedName>
</protein>
<dbReference type="Proteomes" id="UP001524547">
    <property type="component" value="Unassembled WGS sequence"/>
</dbReference>
<comment type="catalytic activity">
    <reaction evidence="23">
        <text>Preferential cleavage: (Ac)2-L-Lys-D-Ala-|-D-Ala. Also transpeptidation of peptidyl-alanyl moieties that are N-acyl substituents of D-alanine.</text>
        <dbReference type="EC" id="3.4.16.4"/>
    </reaction>
</comment>
<evidence type="ECO:0000256" key="14">
    <source>
        <dbReference type="ARBA" id="ARBA00022801"/>
    </source>
</evidence>
<evidence type="ECO:0000256" key="15">
    <source>
        <dbReference type="ARBA" id="ARBA00022960"/>
    </source>
</evidence>
<evidence type="ECO:0000256" key="26">
    <source>
        <dbReference type="SAM" id="MobiDB-lite"/>
    </source>
</evidence>
<proteinExistence type="inferred from homology"/>
<dbReference type="InterPro" id="IPR001460">
    <property type="entry name" value="PCN-bd_Tpept"/>
</dbReference>
<evidence type="ECO:0000256" key="12">
    <source>
        <dbReference type="ARBA" id="ARBA00022679"/>
    </source>
</evidence>
<feature type="compositionally biased region" description="Low complexity" evidence="26">
    <location>
        <begin position="1"/>
        <end position="11"/>
    </location>
</feature>
<comment type="catalytic activity">
    <reaction evidence="25">
        <text>[GlcNAc-(1-&gt;4)-Mur2Ac(oyl-L-Ala-gamma-D-Glu-L-Lys-D-Ala-D-Ala)](n)-di-trans,octa-cis-undecaprenyl diphosphate + beta-D-GlcNAc-(1-&gt;4)-Mur2Ac(oyl-L-Ala-gamma-D-Glu-L-Lys-D-Ala-D-Ala)-di-trans,octa-cis-undecaprenyl diphosphate = [GlcNAc-(1-&gt;4)-Mur2Ac(oyl-L-Ala-gamma-D-Glu-L-Lys-D-Ala-D-Ala)](n+1)-di-trans,octa-cis-undecaprenyl diphosphate + di-trans,octa-cis-undecaprenyl diphosphate + H(+)</text>
        <dbReference type="Rhea" id="RHEA:23708"/>
        <dbReference type="Rhea" id="RHEA-COMP:9602"/>
        <dbReference type="Rhea" id="RHEA-COMP:9603"/>
        <dbReference type="ChEBI" id="CHEBI:15378"/>
        <dbReference type="ChEBI" id="CHEBI:58405"/>
        <dbReference type="ChEBI" id="CHEBI:60033"/>
        <dbReference type="ChEBI" id="CHEBI:78435"/>
        <dbReference type="EC" id="2.4.99.28"/>
    </reaction>
</comment>
<feature type="compositionally biased region" description="Basic and acidic residues" evidence="26">
    <location>
        <begin position="19"/>
        <end position="28"/>
    </location>
</feature>
<feature type="region of interest" description="Disordered" evidence="26">
    <location>
        <begin position="381"/>
        <end position="402"/>
    </location>
</feature>
<dbReference type="RefSeq" id="WP_422920672.1">
    <property type="nucleotide sequence ID" value="NZ_JAMZEJ010000008.1"/>
</dbReference>
<dbReference type="PANTHER" id="PTHR32282:SF27">
    <property type="entry name" value="PENICILLIN-BINDING PROTEIN 1A"/>
    <property type="match status" value="1"/>
</dbReference>
<evidence type="ECO:0000313" key="30">
    <source>
        <dbReference type="EMBL" id="MCQ8241924.1"/>
    </source>
</evidence>
<evidence type="ECO:0000256" key="23">
    <source>
        <dbReference type="ARBA" id="ARBA00034000"/>
    </source>
</evidence>
<comment type="caution">
    <text evidence="30">The sequence shown here is derived from an EMBL/GenBank/DDBJ whole genome shotgun (WGS) entry which is preliminary data.</text>
</comment>
<feature type="domain" description="Penicillin-binding protein OB-like" evidence="29">
    <location>
        <begin position="367"/>
        <end position="484"/>
    </location>
</feature>
<evidence type="ECO:0000256" key="19">
    <source>
        <dbReference type="ARBA" id="ARBA00023136"/>
    </source>
</evidence>
<dbReference type="InterPro" id="IPR023346">
    <property type="entry name" value="Lysozyme-like_dom_sf"/>
</dbReference>
<keyword evidence="15" id="KW-0133">Cell shape</keyword>
<dbReference type="NCBIfam" id="TIGR02074">
    <property type="entry name" value="PBP_1a_fam"/>
    <property type="match status" value="1"/>
</dbReference>
<keyword evidence="16" id="KW-0735">Signal-anchor</keyword>
<dbReference type="Gene3D" id="1.10.3810.10">
    <property type="entry name" value="Biosynthetic peptidoglycan transglycosylase-like"/>
    <property type="match status" value="1"/>
</dbReference>
<keyword evidence="19" id="KW-0472">Membrane</keyword>
<evidence type="ECO:0000256" key="9">
    <source>
        <dbReference type="ARBA" id="ARBA00022645"/>
    </source>
</evidence>
<evidence type="ECO:0000259" key="27">
    <source>
        <dbReference type="Pfam" id="PF00905"/>
    </source>
</evidence>
<dbReference type="Pfam" id="PF17092">
    <property type="entry name" value="PCB_OB"/>
    <property type="match status" value="1"/>
</dbReference>
<dbReference type="PANTHER" id="PTHR32282">
    <property type="entry name" value="BINDING PROTEIN TRANSPEPTIDASE, PUTATIVE-RELATED"/>
    <property type="match status" value="1"/>
</dbReference>
<evidence type="ECO:0000313" key="31">
    <source>
        <dbReference type="Proteomes" id="UP001524547"/>
    </source>
</evidence>
<keyword evidence="9" id="KW-0121">Carboxypeptidase</keyword>
<evidence type="ECO:0000259" key="28">
    <source>
        <dbReference type="Pfam" id="PF00912"/>
    </source>
</evidence>
<feature type="region of interest" description="Disordered" evidence="26">
    <location>
        <begin position="798"/>
        <end position="902"/>
    </location>
</feature>
<dbReference type="EC" id="2.4.99.28" evidence="24"/>